<keyword evidence="3" id="KW-0812">Transmembrane</keyword>
<dbReference type="Pfam" id="PF03098">
    <property type="entry name" value="An_peroxidase"/>
    <property type="match status" value="2"/>
</dbReference>
<keyword evidence="3" id="KW-1133">Transmembrane helix</keyword>
<proteinExistence type="predicted"/>
<keyword evidence="1" id="KW-0560">Oxidoreductase</keyword>
<dbReference type="PANTHER" id="PTHR11475">
    <property type="entry name" value="OXIDASE/PEROXIDASE"/>
    <property type="match status" value="1"/>
</dbReference>
<evidence type="ECO:0000313" key="5">
    <source>
        <dbReference type="WBParaSite" id="PSAMB.scaffold158size70848.g2811.t1"/>
    </source>
</evidence>
<dbReference type="WBParaSite" id="PSAMB.scaffold158size70848.g2811.t1">
    <property type="protein sequence ID" value="PSAMB.scaffold158size70848.g2811.t1"/>
    <property type="gene ID" value="PSAMB.scaffold158size70848.g2811"/>
</dbReference>
<organism evidence="4 5">
    <name type="scientific">Plectus sambesii</name>
    <dbReference type="NCBI Taxonomy" id="2011161"/>
    <lineage>
        <taxon>Eukaryota</taxon>
        <taxon>Metazoa</taxon>
        <taxon>Ecdysozoa</taxon>
        <taxon>Nematoda</taxon>
        <taxon>Chromadorea</taxon>
        <taxon>Plectida</taxon>
        <taxon>Plectina</taxon>
        <taxon>Plectoidea</taxon>
        <taxon>Plectidae</taxon>
        <taxon>Plectus</taxon>
    </lineage>
</organism>
<dbReference type="InterPro" id="IPR019791">
    <property type="entry name" value="Haem_peroxidase_animal"/>
</dbReference>
<dbReference type="InterPro" id="IPR037120">
    <property type="entry name" value="Haem_peroxidase_sf_animal"/>
</dbReference>
<dbReference type="InterPro" id="IPR010255">
    <property type="entry name" value="Haem_peroxidase_sf"/>
</dbReference>
<feature type="region of interest" description="Disordered" evidence="2">
    <location>
        <begin position="18"/>
        <end position="51"/>
    </location>
</feature>
<dbReference type="GO" id="GO:0020037">
    <property type="term" value="F:heme binding"/>
    <property type="evidence" value="ECO:0007669"/>
    <property type="project" value="InterPro"/>
</dbReference>
<dbReference type="GO" id="GO:0004601">
    <property type="term" value="F:peroxidase activity"/>
    <property type="evidence" value="ECO:0007669"/>
    <property type="project" value="UniProtKB-KW"/>
</dbReference>
<evidence type="ECO:0000256" key="2">
    <source>
        <dbReference type="SAM" id="MobiDB-lite"/>
    </source>
</evidence>
<evidence type="ECO:0000256" key="1">
    <source>
        <dbReference type="ARBA" id="ARBA00022559"/>
    </source>
</evidence>
<dbReference type="PANTHER" id="PTHR11475:SF144">
    <property type="entry name" value="NAD(P)H OXIDASE (H2O2-FORMING)"/>
    <property type="match status" value="1"/>
</dbReference>
<dbReference type="Gene3D" id="1.10.640.10">
    <property type="entry name" value="Haem peroxidase domain superfamily, animal type"/>
    <property type="match status" value="2"/>
</dbReference>
<sequence>MRLQQSIGPPRRRVVAFDRTTIPIRSENGSRQPWPRPRSRPPSSAAAPTASLASVRRRRCRRLRSADHRPARIVSRSSMSLQWTLSSLLLCLLLATNALALDRVHEFQRYDGWFNNLANPEWGSVGSRLHRHVPSDYYDGVYMMDDHRPSARAISDLVFKGPSGLANPRNATTMLAFFSQVVAYEILQATQISCPLEMHKIPVTKCDPVFDRDCEGQTMIPFTRAKYDMDTGRGFNVPREQLNDKTSWIDASFLYSTQEPWVAELRSWENGTLSEGPMPGYPPFNANRIPLINPPPPQIHRLMDPERLYCALLLFSVAASEEPKMFAQLMKLFDYDVGKLDLYVGGMMEAPGDRPGELFSKIIKDQFQRIRDSDRFWYENRLNGLFTDEELEAINNITLYDIIRQTTDIGDDQLQKNLFFWREGDPCGQPFQVNTTGMEACIPFMRFDHFMGNEFTYIFTCIGLATIPIICIGIGYWLIQRRKRMGGEFVLETCHKHKKKSQENNNNIMNVFSVEKDSSKVKDKRFKINAIEWLHENYCRSVTVCVEPTPALRLEKPRGGLLRLIDLADVRTLVATVSDMSMRTGSGGPFVLLTLLKDHDMACASLRSL</sequence>
<dbReference type="AlphaFoldDB" id="A0A914V6A1"/>
<dbReference type="SUPFAM" id="SSF48113">
    <property type="entry name" value="Heme-dependent peroxidases"/>
    <property type="match status" value="2"/>
</dbReference>
<dbReference type="Proteomes" id="UP000887566">
    <property type="component" value="Unplaced"/>
</dbReference>
<evidence type="ECO:0000256" key="3">
    <source>
        <dbReference type="SAM" id="Phobius"/>
    </source>
</evidence>
<dbReference type="GO" id="GO:0006979">
    <property type="term" value="P:response to oxidative stress"/>
    <property type="evidence" value="ECO:0007669"/>
    <property type="project" value="InterPro"/>
</dbReference>
<evidence type="ECO:0000313" key="4">
    <source>
        <dbReference type="Proteomes" id="UP000887566"/>
    </source>
</evidence>
<reference evidence="5" key="1">
    <citation type="submission" date="2022-11" db="UniProtKB">
        <authorList>
            <consortium name="WormBaseParasite"/>
        </authorList>
    </citation>
    <scope>IDENTIFICATION</scope>
</reference>
<feature type="transmembrane region" description="Helical" evidence="3">
    <location>
        <begin position="455"/>
        <end position="479"/>
    </location>
</feature>
<keyword evidence="1" id="KW-0575">Peroxidase</keyword>
<accession>A0A914V6A1</accession>
<keyword evidence="4" id="KW-1185">Reference proteome</keyword>
<dbReference type="PROSITE" id="PS50292">
    <property type="entry name" value="PEROXIDASE_3"/>
    <property type="match status" value="1"/>
</dbReference>
<name>A0A914V6A1_9BILA</name>
<protein>
    <submittedName>
        <fullName evidence="5">Uncharacterized protein</fullName>
    </submittedName>
</protein>
<keyword evidence="3" id="KW-0472">Membrane</keyword>
<feature type="compositionally biased region" description="Low complexity" evidence="2">
    <location>
        <begin position="41"/>
        <end position="51"/>
    </location>
</feature>